<feature type="region of interest" description="Disordered" evidence="1">
    <location>
        <begin position="18"/>
        <end position="131"/>
    </location>
</feature>
<reference evidence="2" key="1">
    <citation type="submission" date="2021-01" db="UniProtKB">
        <authorList>
            <consortium name="EnsemblMetazoa"/>
        </authorList>
    </citation>
    <scope>IDENTIFICATION</scope>
</reference>
<proteinExistence type="predicted"/>
<evidence type="ECO:0000313" key="3">
    <source>
        <dbReference type="Proteomes" id="UP000002358"/>
    </source>
</evidence>
<evidence type="ECO:0000313" key="2">
    <source>
        <dbReference type="EnsemblMetazoa" id="XP_031783864"/>
    </source>
</evidence>
<dbReference type="InParanoid" id="A0A7M7QCC9"/>
<sequence length="131" mass="14724">MRKDCLTIMHKKKIADLKTVKEESTSGTKRKRDDHKEITAKRVKNNVEEDSNEIIDDKLNGAPVSQEIDKDAQVPEEIVDKDELNNKQVSQGADKGTLNLSDHEDELFDWSPKSQDQSEDATPAASSDEES</sequence>
<dbReference type="AlphaFoldDB" id="A0A7M7QCC9"/>
<dbReference type="Proteomes" id="UP000002358">
    <property type="component" value="Unassembled WGS sequence"/>
</dbReference>
<dbReference type="KEGG" id="nvi:116416997"/>
<name>A0A7M7QCC9_NASVI</name>
<dbReference type="RefSeq" id="XP_031783864.1">
    <property type="nucleotide sequence ID" value="XM_031928004.1"/>
</dbReference>
<dbReference type="EnsemblMetazoa" id="XM_031928004">
    <property type="protein sequence ID" value="XP_031783864"/>
    <property type="gene ID" value="LOC116416997"/>
</dbReference>
<accession>A0A7M7QCC9</accession>
<keyword evidence="3" id="KW-1185">Reference proteome</keyword>
<protein>
    <submittedName>
        <fullName evidence="2">Uncharacterized protein</fullName>
    </submittedName>
</protein>
<evidence type="ECO:0000256" key="1">
    <source>
        <dbReference type="SAM" id="MobiDB-lite"/>
    </source>
</evidence>
<dbReference type="GeneID" id="116416997"/>
<organism evidence="2 3">
    <name type="scientific">Nasonia vitripennis</name>
    <name type="common">Parasitic wasp</name>
    <dbReference type="NCBI Taxonomy" id="7425"/>
    <lineage>
        <taxon>Eukaryota</taxon>
        <taxon>Metazoa</taxon>
        <taxon>Ecdysozoa</taxon>
        <taxon>Arthropoda</taxon>
        <taxon>Hexapoda</taxon>
        <taxon>Insecta</taxon>
        <taxon>Pterygota</taxon>
        <taxon>Neoptera</taxon>
        <taxon>Endopterygota</taxon>
        <taxon>Hymenoptera</taxon>
        <taxon>Apocrita</taxon>
        <taxon>Proctotrupomorpha</taxon>
        <taxon>Chalcidoidea</taxon>
        <taxon>Pteromalidae</taxon>
        <taxon>Pteromalinae</taxon>
        <taxon>Nasonia</taxon>
    </lineage>
</organism>